<proteinExistence type="predicted"/>
<protein>
    <recommendedName>
        <fullName evidence="6">Rieske domain-containing protein</fullName>
    </recommendedName>
</protein>
<evidence type="ECO:0000256" key="1">
    <source>
        <dbReference type="ARBA" id="ARBA00022714"/>
    </source>
</evidence>
<dbReference type="Proteomes" id="UP001501333">
    <property type="component" value="Unassembled WGS sequence"/>
</dbReference>
<sequence>MNKVTDQINNGSISSDLPAGEGGVLSSGLRKIVVYRDYDDNLKAFSAVCHHLGCIVHWSTDEKSFDLSLSWFKIFYRRRRDQWFGTN</sequence>
<reference evidence="8" key="1">
    <citation type="journal article" date="2019" name="Int. J. Syst. Evol. Microbiol.">
        <title>The Global Catalogue of Microorganisms (GCM) 10K type strain sequencing project: providing services to taxonomists for standard genome sequencing and annotation.</title>
        <authorList>
            <consortium name="The Broad Institute Genomics Platform"/>
            <consortium name="The Broad Institute Genome Sequencing Center for Infectious Disease"/>
            <person name="Wu L."/>
            <person name="Ma J."/>
        </authorList>
    </citation>
    <scope>NUCLEOTIDE SEQUENCE [LARGE SCALE GENOMIC DNA]</scope>
    <source>
        <strain evidence="8">JCM 17386</strain>
    </source>
</reference>
<keyword evidence="8" id="KW-1185">Reference proteome</keyword>
<dbReference type="InterPro" id="IPR017941">
    <property type="entry name" value="Rieske_2Fe-2S"/>
</dbReference>
<evidence type="ECO:0000256" key="3">
    <source>
        <dbReference type="ARBA" id="ARBA00023004"/>
    </source>
</evidence>
<keyword evidence="1" id="KW-0001">2Fe-2S</keyword>
<name>A0ABP7XLJ8_9FLAO</name>
<evidence type="ECO:0000259" key="6">
    <source>
        <dbReference type="PROSITE" id="PS51296"/>
    </source>
</evidence>
<evidence type="ECO:0000313" key="8">
    <source>
        <dbReference type="Proteomes" id="UP001501333"/>
    </source>
</evidence>
<evidence type="ECO:0000313" key="7">
    <source>
        <dbReference type="EMBL" id="GAA4121588.1"/>
    </source>
</evidence>
<dbReference type="InterPro" id="IPR036922">
    <property type="entry name" value="Rieske_2Fe-2S_sf"/>
</dbReference>
<keyword evidence="4" id="KW-0411">Iron-sulfur</keyword>
<organism evidence="7 8">
    <name type="scientific">Flavobacterium chungbukense</name>
    <dbReference type="NCBI Taxonomy" id="877464"/>
    <lineage>
        <taxon>Bacteria</taxon>
        <taxon>Pseudomonadati</taxon>
        <taxon>Bacteroidota</taxon>
        <taxon>Flavobacteriia</taxon>
        <taxon>Flavobacteriales</taxon>
        <taxon>Flavobacteriaceae</taxon>
        <taxon>Flavobacterium</taxon>
    </lineage>
</organism>
<gene>
    <name evidence="7" type="ORF">GCM10022250_03350</name>
</gene>
<keyword evidence="2" id="KW-0479">Metal-binding</keyword>
<dbReference type="EMBL" id="BAABAO010000003">
    <property type="protein sequence ID" value="GAA4121588.1"/>
    <property type="molecule type" value="Genomic_DNA"/>
</dbReference>
<dbReference type="PROSITE" id="PS51296">
    <property type="entry name" value="RIESKE"/>
    <property type="match status" value="1"/>
</dbReference>
<evidence type="ECO:0000256" key="4">
    <source>
        <dbReference type="ARBA" id="ARBA00023014"/>
    </source>
</evidence>
<feature type="region of interest" description="Disordered" evidence="5">
    <location>
        <begin position="1"/>
        <end position="23"/>
    </location>
</feature>
<evidence type="ECO:0000256" key="5">
    <source>
        <dbReference type="SAM" id="MobiDB-lite"/>
    </source>
</evidence>
<comment type="caution">
    <text evidence="7">The sequence shown here is derived from an EMBL/GenBank/DDBJ whole genome shotgun (WGS) entry which is preliminary data.</text>
</comment>
<feature type="domain" description="Rieske" evidence="6">
    <location>
        <begin position="9"/>
        <end position="58"/>
    </location>
</feature>
<feature type="compositionally biased region" description="Polar residues" evidence="5">
    <location>
        <begin position="1"/>
        <end position="15"/>
    </location>
</feature>
<accession>A0ABP7XLJ8</accession>
<keyword evidence="3" id="KW-0408">Iron</keyword>
<dbReference type="Gene3D" id="2.102.10.10">
    <property type="entry name" value="Rieske [2Fe-2S] iron-sulphur domain"/>
    <property type="match status" value="1"/>
</dbReference>
<dbReference type="SUPFAM" id="SSF50022">
    <property type="entry name" value="ISP domain"/>
    <property type="match status" value="1"/>
</dbReference>
<dbReference type="Pfam" id="PF00355">
    <property type="entry name" value="Rieske"/>
    <property type="match status" value="1"/>
</dbReference>
<evidence type="ECO:0000256" key="2">
    <source>
        <dbReference type="ARBA" id="ARBA00022723"/>
    </source>
</evidence>